<comment type="caution">
    <text evidence="3">The sequence shown here is derived from an EMBL/GenBank/DDBJ whole genome shotgun (WGS) entry which is preliminary data.</text>
</comment>
<accession>A0A553PTE2</accession>
<feature type="compositionally biased region" description="Polar residues" evidence="2">
    <location>
        <begin position="2527"/>
        <end position="2536"/>
    </location>
</feature>
<feature type="region of interest" description="Disordered" evidence="2">
    <location>
        <begin position="110"/>
        <end position="137"/>
    </location>
</feature>
<feature type="compositionally biased region" description="Low complexity" evidence="2">
    <location>
        <begin position="2857"/>
        <end position="2872"/>
    </location>
</feature>
<proteinExistence type="predicted"/>
<evidence type="ECO:0000256" key="2">
    <source>
        <dbReference type="SAM" id="MobiDB-lite"/>
    </source>
</evidence>
<feature type="compositionally biased region" description="Basic and acidic residues" evidence="2">
    <location>
        <begin position="937"/>
        <end position="973"/>
    </location>
</feature>
<feature type="compositionally biased region" description="Polar residues" evidence="2">
    <location>
        <begin position="2873"/>
        <end position="2886"/>
    </location>
</feature>
<evidence type="ECO:0000256" key="1">
    <source>
        <dbReference type="SAM" id="Coils"/>
    </source>
</evidence>
<organism evidence="3 4">
    <name type="scientific">Tigriopus californicus</name>
    <name type="common">Marine copepod</name>
    <dbReference type="NCBI Taxonomy" id="6832"/>
    <lineage>
        <taxon>Eukaryota</taxon>
        <taxon>Metazoa</taxon>
        <taxon>Ecdysozoa</taxon>
        <taxon>Arthropoda</taxon>
        <taxon>Crustacea</taxon>
        <taxon>Multicrustacea</taxon>
        <taxon>Hexanauplia</taxon>
        <taxon>Copepoda</taxon>
        <taxon>Harpacticoida</taxon>
        <taxon>Harpacticidae</taxon>
        <taxon>Tigriopus</taxon>
    </lineage>
</organism>
<protein>
    <submittedName>
        <fullName evidence="3">Uncharacterized protein</fullName>
    </submittedName>
</protein>
<feature type="region of interest" description="Disordered" evidence="2">
    <location>
        <begin position="1430"/>
        <end position="1511"/>
    </location>
</feature>
<reference evidence="3 4" key="1">
    <citation type="journal article" date="2018" name="Nat. Ecol. Evol.">
        <title>Genomic signatures of mitonuclear coevolution across populations of Tigriopus californicus.</title>
        <authorList>
            <person name="Barreto F.S."/>
            <person name="Watson E.T."/>
            <person name="Lima T.G."/>
            <person name="Willett C.S."/>
            <person name="Edmands S."/>
            <person name="Li W."/>
            <person name="Burton R.S."/>
        </authorList>
    </citation>
    <scope>NUCLEOTIDE SEQUENCE [LARGE SCALE GENOMIC DNA]</scope>
    <source>
        <strain evidence="3 4">San Diego</strain>
    </source>
</reference>
<name>A0A553PTE2_TIGCA</name>
<feature type="compositionally biased region" description="Basic and acidic residues" evidence="2">
    <location>
        <begin position="2582"/>
        <end position="2596"/>
    </location>
</feature>
<feature type="compositionally biased region" description="Polar residues" evidence="2">
    <location>
        <begin position="1447"/>
        <end position="1459"/>
    </location>
</feature>
<feature type="region of interest" description="Disordered" evidence="2">
    <location>
        <begin position="2848"/>
        <end position="2921"/>
    </location>
</feature>
<dbReference type="Proteomes" id="UP000318571">
    <property type="component" value="Chromosome 12"/>
</dbReference>
<sequence length="2962" mass="318572">MGPFMVEIVFCPVTRRGRKKRKGQNKNAITDSRNEGPAFRFIPQEDTLKVTLDLSEDGPVFSALDEMMMKMLDEDSEDRAKRSKETAAEAKTALKNLLKSGIPGIETMFAGPSADASGRKKTAGKLSGRQKGFHKMTEGSRTKFMKAVFGKEGTSIDTTTAAALLAATYSGGDPQIGENIAQLLVPEMGAKVDQNMMAALMSSSSMINAGATIEEVMRCMKDELSKSDLTEDEILHKTKTIMKAFGKEDKSSSMLDFSLVSKQSNSALKQAQISPKEFAKLVLCQRILAHCGVTAENLAKMMMVQSQLVRRGAQARHVAEVLVSVVGDGMSKAKQVSDFQNPCQDEKLKKNDVLNSVRITEALDNENEPSWKEVKQMKDILSGASTSSAESIGLNLQRALKAAQLSKMDIANTIQAQKAISALDPNSELVAKLMLIEKNIAQNGVPPVEIARVLGDGVRSREVFDLLAETALSAIDNDFKANDVELMVKVYEQLGLKGNIPTEVIEHIDRNLIQVRCSLEDVAENHVSSALSRGERETMIARSLTEVLMKTGASLEIVVSTMYTVLKRKMENIDDLEMIKIIGRSLIDAAVESDDFLPALKSLQVDNMELIEEDLMKRGMEILLKELQFFPDEIRQKIDVVYPPPPPVEKVQAEKDELDLLTADEIFARFAKSKGGPSDSLDSSRRGSFAGKGAKNPTISVEGEEPMDENMAKMLLQRQMSSSSSRRGSFMSTETTKRSSVAYVVDKTADQRLSGMVEDVTDGDEANGALNPASLKRLQALDPTNPANADLTATCNLAKEELSKGGFVNEAGVLCTESGQPIRGPSGSPVTMDVLAAAAQSNPLVTASVIQSLNKSNPSAARSLAQVIDANEESDEEATDFLSGMAEDTASDIDYEAMLAMMDTLDSKPKKKKKKGKSEDKLAMLSKMMKGGARGLKLPEPKTEEPKRMKRVGKVDKHPEILPTEEKKIEATKKWQAPKQGEAPDPEVVKARKALAKAAKETGSSAEELEQAAIAAGLTPDELVAMATNEDSEKMVNLLETIQTIQEEVAEEEAEEAKSSSEAMNLNKQHSEALLERMRDHDQNPEDFLASLDEDAAENDLQYQQMLEMMALLDEGGGGKKKKKGKSKLDMLSKMMQGGVRGAKGPPSSSGEGKRLKRVGKIDARKEHNGEEEHIIEATRKWQGGPGSTNDSEKESKEARKFLAQAAAKTGTDPKVLEEAAMASGLSPEQILALVQSDASGDEAGNVVRLLESLANCDEENGVDPILLSEAISEGMSLEDLAQLVGDIAHSSDQQGSSSSSWEGMGPGKLPAKSEVFQSEQTLRKGKGFHRSKDFSTETALKDLQKGHDVSQVLEKALESGASVEELGTILTKAQGQPISQEQFSSLQSVCQAIQDGHSIAGLSREIRKAQIQQLLQPSILTNSVNVANTSSSLPQQDKTPSRHAPSISSRLLQTNTQEPEAEGGSPNPHGFKQTNGTLGAQSNTSQRYPNTPSHPIQPGNHQSSESMSHFGAQGVSKSVMENLSKTASQLSPKALTEAAIAQGANADQVAQLLAQTNCSPQEAQALQAKAILAGLESSKLTPQGNMSPQKLQKLSQSTKTLPPEVAAQVALKEGASLEQALQLAQAQGASEAELTKIKTQIVNQGQVLADNLGSDGGNGLTQDDLDVIAAATNSMPLEMAMEEALSQGASIEQALQLAQANGASIKQLSQIRSKLSAQTGVAKSSAIMDSITAALESGTDPAQILETARANGASTSELSQIRAATILSQGGNLQDVIEEAKAQGATAEDLAKIVASVTSEDIGFPIQDKSHQGKVSGASVTQVAQNLTNAQGPQGPSIQDMILTAKSNGASPQQIAQMVAQSNGPEYKSPEDVALLAKVIGLNPKEASLMQASISISQGGDILSVIQKAKANGASAGEIAQLASMAAGQEGADVKAILQAAAAEGVPPSGLSQIKSIASVSQGANLRDVLKAAKAQGANQEYIAQITAAAAASQNLSASELLAMAKEVGMNDSDLDVIVQSVPPDLFQTQISKAVSALDQGANPDQILSAARDSGMPDCEILKLEAKLAITQGKSVLEVLSKAKANGASTVELKQIEAMVKSTTDPNQMMEAVTAGVLSTSELVAALRKSDHANQETLLKTAIQFGLSDTDLSQLATAAGVSRSELQQMKSLVNETTGLTPKQLAMVSADEKNSTPQQIAAAAMKSGANVNQALELAKAQGATKQELEEIRTQMSSLVAPSRAPINPGLSKETLAQLVKSNADTSEEELAKLVIALGATPDQISDLMASQGVSQQMLNQIQSNAQAAQKVTTQLNKGVTADKLSRIQRRLHGSSPADLVEMSLIQGASPAQILELGKAQGFNASQLKELQSVIQKTVQEIIDNGGNITVLGLGGQQSANAERGNKYEVKDYGYLFDTSLNMGSDVDLDTIRYRVAKHVAGTSNSGKGFVTSTNVTASIPIPNQEEPHFGGIGSYEGEKRPQLKPTVIEQDEIPRQRKTYNDSKSDIKVERDQRVDRSMDDVESRSGTRIRQSNQDSKTESKQESNVTKSPKVDQIQIAKESNGQVKVAKPKKETYNPTPQRRSEKDASPIKRARDQLQPFTSKRPPAEKPVASKARESRFQCEEEPSSTIQSRRKLTNYDDGLASIRYRTTEPIQSDAPSYKSSYIPTQYSGLDKSLAARKRSRFQPFNDGGILISKDGVTKFRTADDMNETMDDTAFQKALTEFNSRDQSEISAESQRLLSKMFQTQTDNIAAIRERLKVVQDQGMSSIHSRSYDLSSVVDYTAYGSGKSTYVPMQSSARDFSSPEPQVVQRGPRQRRIVPPTDSSDYRPKSWRDMIDLPEYRSTRNQTPYDIGVPRLPRTRTPTPVRTLSNGDPYSSKTNYTPTYVPRNYRNSSPGAAARSAATPGVASADMRPSRDALPKGYNKSEWTISVPRTVFYVYPFSDMSLVISIPVFEEYLP</sequence>
<feature type="region of interest" description="Disordered" evidence="2">
    <location>
        <begin position="17"/>
        <end position="36"/>
    </location>
</feature>
<keyword evidence="1" id="KW-0175">Coiled coil</keyword>
<feature type="compositionally biased region" description="Basic and acidic residues" evidence="2">
    <location>
        <begin position="2492"/>
        <end position="2526"/>
    </location>
</feature>
<feature type="compositionally biased region" description="Polar residues" evidence="2">
    <location>
        <begin position="1473"/>
        <end position="1508"/>
    </location>
</feature>
<evidence type="ECO:0000313" key="4">
    <source>
        <dbReference type="Proteomes" id="UP000318571"/>
    </source>
</evidence>
<gene>
    <name evidence="3" type="ORF">TCAL_04722</name>
</gene>
<feature type="region of interest" description="Disordered" evidence="2">
    <location>
        <begin position="673"/>
        <end position="737"/>
    </location>
</feature>
<feature type="region of interest" description="Disordered" evidence="2">
    <location>
        <begin position="2458"/>
        <end position="2634"/>
    </location>
</feature>
<feature type="region of interest" description="Disordered" evidence="2">
    <location>
        <begin position="2798"/>
        <end position="2834"/>
    </location>
</feature>
<keyword evidence="4" id="KW-1185">Reference proteome</keyword>
<feature type="compositionally biased region" description="Low complexity" evidence="2">
    <location>
        <begin position="714"/>
        <end position="732"/>
    </location>
</feature>
<dbReference type="OMA" id="DEHINGK"/>
<feature type="coiled-coil region" evidence="1">
    <location>
        <begin position="1035"/>
        <end position="1069"/>
    </location>
</feature>
<dbReference type="EMBL" id="VCGU01000001">
    <property type="protein sequence ID" value="TRY80945.1"/>
    <property type="molecule type" value="Genomic_DNA"/>
</dbReference>
<evidence type="ECO:0000313" key="3">
    <source>
        <dbReference type="EMBL" id="TRY80945.1"/>
    </source>
</evidence>
<feature type="region of interest" description="Disordered" evidence="2">
    <location>
        <begin position="932"/>
        <end position="988"/>
    </location>
</feature>